<dbReference type="GeneID" id="7839202"/>
<dbReference type="Proteomes" id="UP000009168">
    <property type="component" value="Unassembled WGS sequence"/>
</dbReference>
<evidence type="ECO:0000313" key="3">
    <source>
        <dbReference type="EMBL" id="EAR84829.1"/>
    </source>
</evidence>
<organism evidence="3 4">
    <name type="scientific">Tetrahymena thermophila (strain SB210)</name>
    <dbReference type="NCBI Taxonomy" id="312017"/>
    <lineage>
        <taxon>Eukaryota</taxon>
        <taxon>Sar</taxon>
        <taxon>Alveolata</taxon>
        <taxon>Ciliophora</taxon>
        <taxon>Intramacronucleata</taxon>
        <taxon>Oligohymenophorea</taxon>
        <taxon>Hymenostomatida</taxon>
        <taxon>Tetrahymenina</taxon>
        <taxon>Tetrahymenidae</taxon>
        <taxon>Tetrahymena</taxon>
    </lineage>
</organism>
<name>I7MG33_TETTS</name>
<keyword evidence="1" id="KW-0677">Repeat</keyword>
<dbReference type="Gene3D" id="2.20.110.10">
    <property type="entry name" value="Histone H3 K4-specific methyltransferase SET7/9 N-terminal domain"/>
    <property type="match status" value="2"/>
</dbReference>
<evidence type="ECO:0000256" key="2">
    <source>
        <dbReference type="SAM" id="MobiDB-lite"/>
    </source>
</evidence>
<dbReference type="Pfam" id="PF02493">
    <property type="entry name" value="MORN"/>
    <property type="match status" value="3"/>
</dbReference>
<proteinExistence type="predicted"/>
<evidence type="ECO:0000313" key="4">
    <source>
        <dbReference type="Proteomes" id="UP000009168"/>
    </source>
</evidence>
<dbReference type="SUPFAM" id="SSF82185">
    <property type="entry name" value="Histone H3 K4-specific methyltransferase SET7/9 N-terminal domain"/>
    <property type="match status" value="1"/>
</dbReference>
<accession>I7MG33</accession>
<dbReference type="AlphaFoldDB" id="I7MG33"/>
<dbReference type="STRING" id="312017.I7MG33"/>
<feature type="compositionally biased region" description="Polar residues" evidence="2">
    <location>
        <begin position="7"/>
        <end position="22"/>
    </location>
</feature>
<dbReference type="eggNOG" id="KOG0229">
    <property type="taxonomic scope" value="Eukaryota"/>
</dbReference>
<dbReference type="KEGG" id="tet:TTHERM_00600210"/>
<sequence length="448" mass="52153">MQKPINFFQSKSSNFDISPTPSKDNVKKMQVYEMSERKIPYQSSFLGSSSAFPGSFSNENDISQIQNNNLSMKLMNEEQQKQEQNQKVAAFPKLVEKYVPFEYINYIKIVKFVEPTPFFWNQNINSSTVNQDVWYEIQAKNQFGKILSRKKICTKNNQHLEQQINEISFMKGFRLVQVAHIQTALSQMHNSYKNLKDAYYIQKMDDGEYHGTLSNNNIPNGLGIYYYTDGSIYQGQLQMRKRHQKGYYIMSDGSTYDGSWVEDQMCGEGTLTDSFKNEYRGQFKYGEKQGKGRITYKDGSTMEGTWSNGYEEGEFLLTVGVNYFKLMFEKGVIKSINGVTIDKVPKDSTHYTLIHVQIFPEQIEINEYLKPFKQNKQQAQQPKYQNIDPQAFQVAKQQKEQQSLFNISLDNKSQLQLQNQSSSPYSQKNNFVLQSRQLNQIQKMQNNL</sequence>
<dbReference type="HOGENOM" id="CLU_611797_0_0_1"/>
<protein>
    <submittedName>
        <fullName evidence="3">MORN motif protein</fullName>
    </submittedName>
</protein>
<keyword evidence="4" id="KW-1185">Reference proteome</keyword>
<gene>
    <name evidence="3" type="ORF">TTHERM_00600210</name>
</gene>
<dbReference type="RefSeq" id="XP_001032492.1">
    <property type="nucleotide sequence ID" value="XM_001032492.2"/>
</dbReference>
<dbReference type="EMBL" id="GG662620">
    <property type="protein sequence ID" value="EAR84829.1"/>
    <property type="molecule type" value="Genomic_DNA"/>
</dbReference>
<dbReference type="SMART" id="SM00698">
    <property type="entry name" value="MORN"/>
    <property type="match status" value="4"/>
</dbReference>
<dbReference type="OrthoDB" id="294378at2759"/>
<evidence type="ECO:0000256" key="1">
    <source>
        <dbReference type="ARBA" id="ARBA00022737"/>
    </source>
</evidence>
<dbReference type="PANTHER" id="PTHR43215:SF14">
    <property type="entry name" value="RADIAL SPOKE HEAD 1 HOMOLOG"/>
    <property type="match status" value="1"/>
</dbReference>
<dbReference type="InterPro" id="IPR003409">
    <property type="entry name" value="MORN"/>
</dbReference>
<reference evidence="4" key="1">
    <citation type="journal article" date="2006" name="PLoS Biol.">
        <title>Macronuclear genome sequence of the ciliate Tetrahymena thermophila, a model eukaryote.</title>
        <authorList>
            <person name="Eisen J.A."/>
            <person name="Coyne R.S."/>
            <person name="Wu M."/>
            <person name="Wu D."/>
            <person name="Thiagarajan M."/>
            <person name="Wortman J.R."/>
            <person name="Badger J.H."/>
            <person name="Ren Q."/>
            <person name="Amedeo P."/>
            <person name="Jones K.M."/>
            <person name="Tallon L.J."/>
            <person name="Delcher A.L."/>
            <person name="Salzberg S.L."/>
            <person name="Silva J.C."/>
            <person name="Haas B.J."/>
            <person name="Majoros W.H."/>
            <person name="Farzad M."/>
            <person name="Carlton J.M."/>
            <person name="Smith R.K. Jr."/>
            <person name="Garg J."/>
            <person name="Pearlman R.E."/>
            <person name="Karrer K.M."/>
            <person name="Sun L."/>
            <person name="Manning G."/>
            <person name="Elde N.C."/>
            <person name="Turkewitz A.P."/>
            <person name="Asai D.J."/>
            <person name="Wilkes D.E."/>
            <person name="Wang Y."/>
            <person name="Cai H."/>
            <person name="Collins K."/>
            <person name="Stewart B.A."/>
            <person name="Lee S.R."/>
            <person name="Wilamowska K."/>
            <person name="Weinberg Z."/>
            <person name="Ruzzo W.L."/>
            <person name="Wloga D."/>
            <person name="Gaertig J."/>
            <person name="Frankel J."/>
            <person name="Tsao C.-C."/>
            <person name="Gorovsky M.A."/>
            <person name="Keeling P.J."/>
            <person name="Waller R.F."/>
            <person name="Patron N.J."/>
            <person name="Cherry J.M."/>
            <person name="Stover N.A."/>
            <person name="Krieger C.J."/>
            <person name="del Toro C."/>
            <person name="Ryder H.F."/>
            <person name="Williamson S.C."/>
            <person name="Barbeau R.A."/>
            <person name="Hamilton E.P."/>
            <person name="Orias E."/>
        </authorList>
    </citation>
    <scope>NUCLEOTIDE SEQUENCE [LARGE SCALE GENOMIC DNA]</scope>
    <source>
        <strain evidence="4">SB210</strain>
    </source>
</reference>
<dbReference type="InParanoid" id="I7MG33"/>
<dbReference type="PANTHER" id="PTHR43215">
    <property type="entry name" value="RADIAL SPOKE HEAD 1 HOMOLOG"/>
    <property type="match status" value="1"/>
</dbReference>
<feature type="region of interest" description="Disordered" evidence="2">
    <location>
        <begin position="1"/>
        <end position="22"/>
    </location>
</feature>